<evidence type="ECO:0000256" key="5">
    <source>
        <dbReference type="ARBA" id="ARBA00022801"/>
    </source>
</evidence>
<evidence type="ECO:0000256" key="3">
    <source>
        <dbReference type="ARBA" id="ARBA00022722"/>
    </source>
</evidence>
<organism evidence="8 9">
    <name type="scientific">Butyrivibrio fibrisolvens</name>
    <dbReference type="NCBI Taxonomy" id="831"/>
    <lineage>
        <taxon>Bacteria</taxon>
        <taxon>Bacillati</taxon>
        <taxon>Bacillota</taxon>
        <taxon>Clostridia</taxon>
        <taxon>Lachnospirales</taxon>
        <taxon>Lachnospiraceae</taxon>
        <taxon>Butyrivibrio</taxon>
    </lineage>
</organism>
<dbReference type="AlphaFoldDB" id="A0A1H9MC22"/>
<keyword evidence="5" id="KW-0378">Hydrolase</keyword>
<name>A0A1H9MC22_BUTFI</name>
<evidence type="ECO:0000313" key="8">
    <source>
        <dbReference type="EMBL" id="SER20987.1"/>
    </source>
</evidence>
<dbReference type="OrthoDB" id="9799854at2"/>
<sequence length="57" mass="6919">MKQRDLVKLFEKAGFEFERHGGSHDVYRRGTDEELIPRHREINEKLAKGLIRKWRLK</sequence>
<keyword evidence="7" id="KW-0346">Stress response</keyword>
<keyword evidence="3" id="KW-0540">Nuclease</keyword>
<dbReference type="EMBL" id="FOGJ01000003">
    <property type="protein sequence ID" value="SER20987.1"/>
    <property type="molecule type" value="Genomic_DNA"/>
</dbReference>
<dbReference type="InterPro" id="IPR012933">
    <property type="entry name" value="HicA_mRNA_interferase"/>
</dbReference>
<dbReference type="SUPFAM" id="SSF54786">
    <property type="entry name" value="YcfA/nrd intein domain"/>
    <property type="match status" value="1"/>
</dbReference>
<dbReference type="RefSeq" id="WP_074754229.1">
    <property type="nucleotide sequence ID" value="NZ_FOGJ01000003.1"/>
</dbReference>
<dbReference type="InterPro" id="IPR038570">
    <property type="entry name" value="HicA_sf"/>
</dbReference>
<dbReference type="GO" id="GO:0016787">
    <property type="term" value="F:hydrolase activity"/>
    <property type="evidence" value="ECO:0007669"/>
    <property type="project" value="UniProtKB-KW"/>
</dbReference>
<accession>A0A1H9MC22</accession>
<reference evidence="8 9" key="1">
    <citation type="submission" date="2016-10" db="EMBL/GenBank/DDBJ databases">
        <authorList>
            <person name="de Groot N.N."/>
        </authorList>
    </citation>
    <scope>NUCLEOTIDE SEQUENCE [LARGE SCALE GENOMIC DNA]</scope>
    <source>
        <strain evidence="8 9">AR40</strain>
    </source>
</reference>
<evidence type="ECO:0000256" key="4">
    <source>
        <dbReference type="ARBA" id="ARBA00022759"/>
    </source>
</evidence>
<keyword evidence="2" id="KW-1277">Toxin-antitoxin system</keyword>
<proteinExistence type="inferred from homology"/>
<dbReference type="Pfam" id="PF07927">
    <property type="entry name" value="HicA_toxin"/>
    <property type="match status" value="1"/>
</dbReference>
<dbReference type="Gene3D" id="3.30.920.30">
    <property type="entry name" value="Hypothetical protein"/>
    <property type="match status" value="1"/>
</dbReference>
<dbReference type="GO" id="GO:0004519">
    <property type="term" value="F:endonuclease activity"/>
    <property type="evidence" value="ECO:0007669"/>
    <property type="project" value="UniProtKB-KW"/>
</dbReference>
<evidence type="ECO:0000256" key="6">
    <source>
        <dbReference type="ARBA" id="ARBA00022884"/>
    </source>
</evidence>
<evidence type="ECO:0000256" key="1">
    <source>
        <dbReference type="ARBA" id="ARBA00006620"/>
    </source>
</evidence>
<evidence type="ECO:0000256" key="7">
    <source>
        <dbReference type="ARBA" id="ARBA00023016"/>
    </source>
</evidence>
<keyword evidence="4" id="KW-0255">Endonuclease</keyword>
<evidence type="ECO:0000313" key="9">
    <source>
        <dbReference type="Proteomes" id="UP000182584"/>
    </source>
</evidence>
<gene>
    <name evidence="8" type="ORF">SAMN04487884_10334</name>
</gene>
<comment type="similarity">
    <text evidence="1">Belongs to the HicA mRNA interferase family.</text>
</comment>
<keyword evidence="6" id="KW-0694">RNA-binding</keyword>
<protein>
    <submittedName>
        <fullName evidence="8">mRNA interferase HicA</fullName>
    </submittedName>
</protein>
<evidence type="ECO:0000256" key="2">
    <source>
        <dbReference type="ARBA" id="ARBA00022649"/>
    </source>
</evidence>
<dbReference type="Proteomes" id="UP000182584">
    <property type="component" value="Unassembled WGS sequence"/>
</dbReference>
<dbReference type="GO" id="GO:0003729">
    <property type="term" value="F:mRNA binding"/>
    <property type="evidence" value="ECO:0007669"/>
    <property type="project" value="InterPro"/>
</dbReference>